<dbReference type="Proteomes" id="UP001198612">
    <property type="component" value="Unassembled WGS sequence"/>
</dbReference>
<evidence type="ECO:0000313" key="1">
    <source>
        <dbReference type="EMBL" id="MCC2228516.1"/>
    </source>
</evidence>
<dbReference type="RefSeq" id="WP_227588914.1">
    <property type="nucleotide sequence ID" value="NZ_JAJEQQ010000019.1"/>
</dbReference>
<evidence type="ECO:0000313" key="2">
    <source>
        <dbReference type="Proteomes" id="UP001198612"/>
    </source>
</evidence>
<accession>A0AAW4WGG7</accession>
<name>A0AAW4WGG7_9FIRM</name>
<protein>
    <submittedName>
        <fullName evidence="1">Uncharacterized protein</fullName>
    </submittedName>
</protein>
<keyword evidence="2" id="KW-1185">Reference proteome</keyword>
<dbReference type="AlphaFoldDB" id="A0AAW4WGG7"/>
<proteinExistence type="predicted"/>
<gene>
    <name evidence="1" type="ORF">LKD40_11975</name>
</gene>
<comment type="caution">
    <text evidence="1">The sequence shown here is derived from an EMBL/GenBank/DDBJ whole genome shotgun (WGS) entry which is preliminary data.</text>
</comment>
<reference evidence="1 2" key="1">
    <citation type="submission" date="2021-10" db="EMBL/GenBank/DDBJ databases">
        <title>Anaerobic single-cell dispensing facilitates the cultivation of human gut bacteria.</title>
        <authorList>
            <person name="Afrizal A."/>
        </authorList>
    </citation>
    <scope>NUCLEOTIDE SEQUENCE [LARGE SCALE GENOMIC DNA]</scope>
    <source>
        <strain evidence="1 2">CLA-AA-H217</strain>
    </source>
</reference>
<sequence length="124" mass="14230">MEKYKINGTVIWQPDKDLALSFATTYTESSQRTQYGVGYFTPMFTVEQYTYKASDLPMAEATKILQMVAKGYKFTLHYFSPYYGVWRDAPFYVGQTQNIAIGELSDDRKILSSLEFNMTGVNPL</sequence>
<organism evidence="1 2">
    <name type="scientific">Blautia fusiformis</name>
    <dbReference type="NCBI Taxonomy" id="2881264"/>
    <lineage>
        <taxon>Bacteria</taxon>
        <taxon>Bacillati</taxon>
        <taxon>Bacillota</taxon>
        <taxon>Clostridia</taxon>
        <taxon>Lachnospirales</taxon>
        <taxon>Lachnospiraceae</taxon>
        <taxon>Blautia</taxon>
    </lineage>
</organism>
<dbReference type="EMBL" id="JAJEQQ010000019">
    <property type="protein sequence ID" value="MCC2228516.1"/>
    <property type="molecule type" value="Genomic_DNA"/>
</dbReference>